<proteinExistence type="predicted"/>
<evidence type="ECO:0000313" key="2">
    <source>
        <dbReference type="Proteomes" id="UP000241936"/>
    </source>
</evidence>
<accession>A0ABM6UDD4</accession>
<sequence length="86" mass="9147">MAAASRAAGESSPQRLKEVVSGRQKCPADLVAKLVVIGVDAQYVLVGERAQIAKPPLTPDEEMLLEAYRALDVGDRKRMLAGLISG</sequence>
<organism evidence="1 2">
    <name type="scientific">Pseudomonas rhizophila</name>
    <dbReference type="NCBI Taxonomy" id="2045200"/>
    <lineage>
        <taxon>Bacteria</taxon>
        <taxon>Pseudomonadati</taxon>
        <taxon>Pseudomonadota</taxon>
        <taxon>Gammaproteobacteria</taxon>
        <taxon>Pseudomonadales</taxon>
        <taxon>Pseudomonadaceae</taxon>
        <taxon>Pseudomonas</taxon>
    </lineage>
</organism>
<evidence type="ECO:0000313" key="1">
    <source>
        <dbReference type="EMBL" id="AVU75458.1"/>
    </source>
</evidence>
<name>A0ABM6UDD4_9PSED</name>
<reference evidence="1 2" key="1">
    <citation type="journal article" date="2018" name="Front. Microbiol.">
        <title>Pseudomonas rhizophila S211, a New Plant Growth-Promoting Rhizobacterium with Potential in Pesticide-Bioremediation.</title>
        <authorList>
            <person name="Hassen W."/>
            <person name="Neifar M."/>
            <person name="Cherif H."/>
            <person name="Najjari A."/>
            <person name="Chouchane H."/>
            <person name="Driouich R.C."/>
            <person name="Salah A."/>
            <person name="Naili F."/>
            <person name="Mosbah A."/>
            <person name="Souissi Y."/>
            <person name="Raddadi N."/>
            <person name="Ouzari H.I."/>
            <person name="Fava F."/>
            <person name="Cherif A."/>
        </authorList>
    </citation>
    <scope>NUCLEOTIDE SEQUENCE [LARGE SCALE GENOMIC DNA]</scope>
    <source>
        <strain evidence="1 2">S211</strain>
    </source>
</reference>
<dbReference type="EMBL" id="CP024081">
    <property type="protein sequence ID" value="AVU75458.1"/>
    <property type="molecule type" value="Genomic_DNA"/>
</dbReference>
<dbReference type="Proteomes" id="UP000241936">
    <property type="component" value="Chromosome"/>
</dbReference>
<evidence type="ECO:0008006" key="3">
    <source>
        <dbReference type="Google" id="ProtNLM"/>
    </source>
</evidence>
<keyword evidence="2" id="KW-1185">Reference proteome</keyword>
<gene>
    <name evidence="1" type="ORF">CRX69_09665</name>
</gene>
<protein>
    <recommendedName>
        <fullName evidence="3">Transcriptional regulator</fullName>
    </recommendedName>
</protein>